<dbReference type="Proteomes" id="UP000095621">
    <property type="component" value="Unassembled WGS sequence"/>
</dbReference>
<keyword evidence="1" id="KW-1133">Transmembrane helix</keyword>
<evidence type="ECO:0000313" key="2">
    <source>
        <dbReference type="EMBL" id="CUQ78995.1"/>
    </source>
</evidence>
<organism evidence="2 4">
    <name type="scientific">Lachnospira eligens</name>
    <dbReference type="NCBI Taxonomy" id="39485"/>
    <lineage>
        <taxon>Bacteria</taxon>
        <taxon>Bacillati</taxon>
        <taxon>Bacillota</taxon>
        <taxon>Clostridia</taxon>
        <taxon>Lachnospirales</taxon>
        <taxon>Lachnospiraceae</taxon>
        <taxon>Lachnospira</taxon>
    </lineage>
</organism>
<evidence type="ECO:0000313" key="5">
    <source>
        <dbReference type="Proteomes" id="UP000095780"/>
    </source>
</evidence>
<evidence type="ECO:0008006" key="6">
    <source>
        <dbReference type="Google" id="ProtNLM"/>
    </source>
</evidence>
<evidence type="ECO:0000313" key="3">
    <source>
        <dbReference type="EMBL" id="CUQ83018.1"/>
    </source>
</evidence>
<dbReference type="RefSeq" id="WP_055216389.1">
    <property type="nucleotide sequence ID" value="NZ_CABIXW010000003.1"/>
</dbReference>
<dbReference type="Proteomes" id="UP000095780">
    <property type="component" value="Unassembled WGS sequence"/>
</dbReference>
<proteinExistence type="predicted"/>
<keyword evidence="1" id="KW-0472">Membrane</keyword>
<gene>
    <name evidence="2" type="ORF">ERS852490_02649</name>
    <name evidence="3" type="ORF">ERS852492_01085</name>
</gene>
<feature type="transmembrane region" description="Helical" evidence="1">
    <location>
        <begin position="7"/>
        <end position="27"/>
    </location>
</feature>
<evidence type="ECO:0000313" key="4">
    <source>
        <dbReference type="Proteomes" id="UP000095621"/>
    </source>
</evidence>
<dbReference type="AlphaFoldDB" id="A0A174YV35"/>
<dbReference type="OrthoDB" id="1998788at2"/>
<protein>
    <recommendedName>
        <fullName evidence="6">DUF5050 domain-containing protein</fullName>
    </recommendedName>
</protein>
<dbReference type="EMBL" id="CZBU01000006">
    <property type="protein sequence ID" value="CUQ78995.1"/>
    <property type="molecule type" value="Genomic_DNA"/>
</dbReference>
<dbReference type="EMBL" id="CZBV01000003">
    <property type="protein sequence ID" value="CUQ83018.1"/>
    <property type="molecule type" value="Genomic_DNA"/>
</dbReference>
<name>A0A174YV35_9FIRM</name>
<sequence>MSGKKKKIISVVIISLILIVMVMIILITKGNKKDKTINIGKSIDVDDQSSWRADSHVVAVAESGYYFLDWDYTEDSITLKYFDESSHKTIPVCAKAECMHNSAECNAKLEKNYLSSQLHYYKGNLYVVRVDSGMAKLVRIAKDGSFREEVAELFPNDNITSISLVFHDNCVYAYDHLGHTGALDSSENDEEKMIRVDLATGNISEVFSYQGAYSAIYGARSYGDKLFFQIYHCSLDRKTAKADTYYKLYCYDYETGNTEKISDKNIADYFVDTDNETLYYFVIDKGLYSRKLSESDSKMLYNADDTMVMGLLSYDGKNIYMYNGGIGSVSDLRNQIDEKIFVLNTDGTCVNTISLDSEKMGNLYYGDDKYIFFSYSQKLAYVDKKNIMNNVEIVTVE</sequence>
<evidence type="ECO:0000256" key="1">
    <source>
        <dbReference type="SAM" id="Phobius"/>
    </source>
</evidence>
<dbReference type="SUPFAM" id="SSF69304">
    <property type="entry name" value="Tricorn protease N-terminal domain"/>
    <property type="match status" value="1"/>
</dbReference>
<reference evidence="4 5" key="1">
    <citation type="submission" date="2015-09" db="EMBL/GenBank/DDBJ databases">
        <authorList>
            <consortium name="Pathogen Informatics"/>
        </authorList>
    </citation>
    <scope>NUCLEOTIDE SEQUENCE [LARGE SCALE GENOMIC DNA]</scope>
    <source>
        <strain evidence="2 4">2789STDY5834875</strain>
        <strain evidence="3 5">2789STDY5834878</strain>
    </source>
</reference>
<keyword evidence="1" id="KW-0812">Transmembrane</keyword>
<accession>A0A174YV35</accession>